<evidence type="ECO:0000256" key="3">
    <source>
        <dbReference type="ARBA" id="ARBA00023157"/>
    </source>
</evidence>
<sequence>LRDKVQPGIAKFEISDRHAVLYVDKIPSDHELCFNLELKRDFEVGIVQPVPVTVYDYYEPDDKCTKFYGPEANSRLNLATCEHDTCKCFLDKCASCKPSDNASYVVEQLCKGYDYGFKGTLRLIDEKDQWLHLTFDIIDVYRESKTKKITKKTTRIVYAKKTTCDCPRFAGTTDSDFLIMGTVLGLQGNSKVTMGDDVFVKKWPRKNSDFFRKFLRVLRQGC</sequence>
<dbReference type="Gene3D" id="2.60.40.690">
    <property type="entry name" value="Alpha-macroglobulin, receptor-binding domain"/>
    <property type="match status" value="1"/>
</dbReference>
<comment type="subcellular location">
    <subcellularLocation>
        <location evidence="1">Secreted</location>
    </subcellularLocation>
</comment>
<dbReference type="PROSITE" id="PS50189">
    <property type="entry name" value="NTR"/>
    <property type="match status" value="1"/>
</dbReference>
<feature type="non-terminal residue" evidence="4">
    <location>
        <position position="222"/>
    </location>
</feature>
<dbReference type="PANTHER" id="PTHR11412:SF166">
    <property type="entry name" value="NTR DOMAIN-CONTAINING PROTEIN"/>
    <property type="match status" value="1"/>
</dbReference>
<dbReference type="SUPFAM" id="SSF49410">
    <property type="entry name" value="Alpha-macroglobulin receptor domain"/>
    <property type="match status" value="1"/>
</dbReference>
<dbReference type="Pfam" id="PF01759">
    <property type="entry name" value="NTR"/>
    <property type="match status" value="1"/>
</dbReference>
<dbReference type="InterPro" id="IPR036595">
    <property type="entry name" value="A-macroglobulin_rcpt-bd_sf"/>
</dbReference>
<dbReference type="InterPro" id="IPR001134">
    <property type="entry name" value="Netrin_domain"/>
</dbReference>
<proteinExistence type="predicted"/>
<dbReference type="SMART" id="SM01361">
    <property type="entry name" value="A2M_recep"/>
    <property type="match status" value="1"/>
</dbReference>
<dbReference type="InterPro" id="IPR008993">
    <property type="entry name" value="TIMP-like_OB-fold"/>
</dbReference>
<dbReference type="AlphaFoldDB" id="A0A6S7JV26"/>
<evidence type="ECO:0000313" key="4">
    <source>
        <dbReference type="EMBL" id="CAB4036675.1"/>
    </source>
</evidence>
<organism evidence="4 5">
    <name type="scientific">Paramuricea clavata</name>
    <name type="common">Red gorgonian</name>
    <name type="synonym">Violescent sea-whip</name>
    <dbReference type="NCBI Taxonomy" id="317549"/>
    <lineage>
        <taxon>Eukaryota</taxon>
        <taxon>Metazoa</taxon>
        <taxon>Cnidaria</taxon>
        <taxon>Anthozoa</taxon>
        <taxon>Octocorallia</taxon>
        <taxon>Malacalcyonacea</taxon>
        <taxon>Plexauridae</taxon>
        <taxon>Paramuricea</taxon>
    </lineage>
</organism>
<dbReference type="SUPFAM" id="SSF50242">
    <property type="entry name" value="TIMP-like"/>
    <property type="match status" value="1"/>
</dbReference>
<dbReference type="InterPro" id="IPR050473">
    <property type="entry name" value="A2M/Complement_sys"/>
</dbReference>
<dbReference type="OrthoDB" id="5967075at2759"/>
<dbReference type="PANTHER" id="PTHR11412">
    <property type="entry name" value="MACROGLOBULIN / COMPLEMENT"/>
    <property type="match status" value="1"/>
</dbReference>
<evidence type="ECO:0000313" key="5">
    <source>
        <dbReference type="Proteomes" id="UP001152795"/>
    </source>
</evidence>
<dbReference type="Gene3D" id="2.40.50.120">
    <property type="match status" value="1"/>
</dbReference>
<dbReference type="EMBL" id="CACRXK020022287">
    <property type="protein sequence ID" value="CAB4036675.1"/>
    <property type="molecule type" value="Genomic_DNA"/>
</dbReference>
<dbReference type="GO" id="GO:0005576">
    <property type="term" value="C:extracellular region"/>
    <property type="evidence" value="ECO:0007669"/>
    <property type="project" value="UniProtKB-SubCell"/>
</dbReference>
<dbReference type="SMART" id="SM00643">
    <property type="entry name" value="C345C"/>
    <property type="match status" value="1"/>
</dbReference>
<evidence type="ECO:0000256" key="1">
    <source>
        <dbReference type="ARBA" id="ARBA00004613"/>
    </source>
</evidence>
<keyword evidence="2" id="KW-0964">Secreted</keyword>
<keyword evidence="5" id="KW-1185">Reference proteome</keyword>
<keyword evidence="3" id="KW-1015">Disulfide bond</keyword>
<dbReference type="InterPro" id="IPR009048">
    <property type="entry name" value="A-macroglobulin_rcpt-bd"/>
</dbReference>
<comment type="caution">
    <text evidence="4">The sequence shown here is derived from an EMBL/GenBank/DDBJ whole genome shotgun (WGS) entry which is preliminary data.</text>
</comment>
<name>A0A6S7JV26_PARCT</name>
<gene>
    <name evidence="4" type="ORF">PACLA_8A001816</name>
</gene>
<accession>A0A6S7JV26</accession>
<dbReference type="Proteomes" id="UP001152795">
    <property type="component" value="Unassembled WGS sequence"/>
</dbReference>
<dbReference type="InterPro" id="IPR018933">
    <property type="entry name" value="Netrin_module_non-TIMP"/>
</dbReference>
<protein>
    <submittedName>
        <fullName evidence="4">Complement C3-like</fullName>
    </submittedName>
</protein>
<evidence type="ECO:0000256" key="2">
    <source>
        <dbReference type="ARBA" id="ARBA00022525"/>
    </source>
</evidence>
<dbReference type="Pfam" id="PF07677">
    <property type="entry name" value="A2M_recep"/>
    <property type="match status" value="1"/>
</dbReference>
<reference evidence="4" key="1">
    <citation type="submission" date="2020-04" db="EMBL/GenBank/DDBJ databases">
        <authorList>
            <person name="Alioto T."/>
            <person name="Alioto T."/>
            <person name="Gomez Garrido J."/>
        </authorList>
    </citation>
    <scope>NUCLEOTIDE SEQUENCE</scope>
    <source>
        <strain evidence="4">A484AB</strain>
    </source>
</reference>